<dbReference type="AlphaFoldDB" id="A0A438JGR2"/>
<organism evidence="1 2">
    <name type="scientific">Vitis vinifera</name>
    <name type="common">Grape</name>
    <dbReference type="NCBI Taxonomy" id="29760"/>
    <lineage>
        <taxon>Eukaryota</taxon>
        <taxon>Viridiplantae</taxon>
        <taxon>Streptophyta</taxon>
        <taxon>Embryophyta</taxon>
        <taxon>Tracheophyta</taxon>
        <taxon>Spermatophyta</taxon>
        <taxon>Magnoliopsida</taxon>
        <taxon>eudicotyledons</taxon>
        <taxon>Gunneridae</taxon>
        <taxon>Pentapetalae</taxon>
        <taxon>rosids</taxon>
        <taxon>Vitales</taxon>
        <taxon>Vitaceae</taxon>
        <taxon>Viteae</taxon>
        <taxon>Vitis</taxon>
    </lineage>
</organism>
<dbReference type="Proteomes" id="UP000288805">
    <property type="component" value="Unassembled WGS sequence"/>
</dbReference>
<protein>
    <submittedName>
        <fullName evidence="1">Putative F-box protein</fullName>
    </submittedName>
</protein>
<proteinExistence type="predicted"/>
<name>A0A438JGR2_VITVI</name>
<dbReference type="Pfam" id="PF14476">
    <property type="entry name" value="Chloroplast_duf"/>
    <property type="match status" value="1"/>
</dbReference>
<gene>
    <name evidence="1" type="primary">VvCHDp000598_30</name>
    <name evidence="1" type="ORF">CK203_014806</name>
</gene>
<sequence length="199" mass="21765">MKYCLNAQADKQRCIATTFHYKPKPFTTYPLESTNLSNKKKLIQIVQGVDMVSLQFSSAVITSVAYSSSRCRRGMVRATINMPKLQPGRLSLNLPARNLVLQEVLDMGVGLTAATTSNLEKKYELSTNGTFPSVSNVSDPLVIAKLHAIMEAVADRVEMHKNIGEQRDNWNHLLLTSINAITLTAATMAGIAATSSLPL</sequence>
<evidence type="ECO:0000313" key="1">
    <source>
        <dbReference type="EMBL" id="RVX08132.1"/>
    </source>
</evidence>
<comment type="caution">
    <text evidence="1">The sequence shown here is derived from an EMBL/GenBank/DDBJ whole genome shotgun (WGS) entry which is preliminary data.</text>
</comment>
<dbReference type="PANTHER" id="PTHR33358">
    <property type="entry name" value="F-BOX PROTEIN WITH A DOMAIN PROTEIN"/>
    <property type="match status" value="1"/>
</dbReference>
<dbReference type="EMBL" id="QGNW01000043">
    <property type="protein sequence ID" value="RVX08132.1"/>
    <property type="molecule type" value="Genomic_DNA"/>
</dbReference>
<dbReference type="InterPro" id="IPR027949">
    <property type="entry name" value="Chloroplast_duf"/>
</dbReference>
<dbReference type="PANTHER" id="PTHR33358:SF16">
    <property type="entry name" value="F-BOX PROTEIN"/>
    <property type="match status" value="1"/>
</dbReference>
<reference evidence="1 2" key="1">
    <citation type="journal article" date="2018" name="PLoS Genet.">
        <title>Population sequencing reveals clonal diversity and ancestral inbreeding in the grapevine cultivar Chardonnay.</title>
        <authorList>
            <person name="Roach M.J."/>
            <person name="Johnson D.L."/>
            <person name="Bohlmann J."/>
            <person name="van Vuuren H.J."/>
            <person name="Jones S.J."/>
            <person name="Pretorius I.S."/>
            <person name="Schmidt S.A."/>
            <person name="Borneman A.R."/>
        </authorList>
    </citation>
    <scope>NUCLEOTIDE SEQUENCE [LARGE SCALE GENOMIC DNA]</scope>
    <source>
        <strain evidence="2">cv. Chardonnay</strain>
        <tissue evidence="1">Leaf</tissue>
    </source>
</reference>
<accession>A0A438JGR2</accession>
<evidence type="ECO:0000313" key="2">
    <source>
        <dbReference type="Proteomes" id="UP000288805"/>
    </source>
</evidence>